<evidence type="ECO:0000313" key="11">
    <source>
        <dbReference type="EMBL" id="BBO31384.1"/>
    </source>
</evidence>
<sequence length="606" mass="67614">MSYRSFKRALGETNLERKCRMLFGTCLLVLISGSFWWYSTATDRIVYEYLNRSVGKALVDYAMLDAHKGVVSTSMSGDTAGISDQEKRANEKANESLANLFRSGEITWETRYPKNPTDSKRPDEEYEFTWMKEWSDFADSMREKGKFDDAGIVNAHKDPENQLWRESPSSGNGSYVYYQPVFAKADCIVCHKQKGSVDQLVLPDLKQGDLMAVFRVTMNTKDTQYAQAKNRSLLITLGVITVFLAMAALYVIIRYIIVKPLAHLREVADSIRRGDVEQRAVIHTGDEFEELGAAFNRMLRQLLRQQDQLRSVNDELDGKIDELAQVNMRLFEMNQVKSDFLATVSHELRTPLNSILGFSDLLAKGKALDDKQRRYAGNIERSGRQLLDMINDILDLAKIESGRMEVRASEFDIGAVVLTQCDLARPLSEKKHIDLDCEIAAGLPPIRQDRGKLEQVLNNLLSNAIKFTPDGGRIHVSARKDRRGDLRLSVADTGVGINDSEQVTVFEKFRQGSNVLAGGNAMTREYSGSGLGLSIVRELCRLLGGDVTLESELGKGSEFTVILPWSVAEPNRIESPLADELRQLAKSRSDGPLAAVGGHNGDGDAL</sequence>
<dbReference type="GO" id="GO:0000155">
    <property type="term" value="F:phosphorelay sensor kinase activity"/>
    <property type="evidence" value="ECO:0007669"/>
    <property type="project" value="InterPro"/>
</dbReference>
<organism evidence="11 12">
    <name type="scientific">Lacipirellula parvula</name>
    <dbReference type="NCBI Taxonomy" id="2650471"/>
    <lineage>
        <taxon>Bacteria</taxon>
        <taxon>Pseudomonadati</taxon>
        <taxon>Planctomycetota</taxon>
        <taxon>Planctomycetia</taxon>
        <taxon>Pirellulales</taxon>
        <taxon>Lacipirellulaceae</taxon>
        <taxon>Lacipirellula</taxon>
    </lineage>
</organism>
<dbReference type="PROSITE" id="PS50885">
    <property type="entry name" value="HAMP"/>
    <property type="match status" value="1"/>
</dbReference>
<dbReference type="GO" id="GO:0016020">
    <property type="term" value="C:membrane"/>
    <property type="evidence" value="ECO:0007669"/>
    <property type="project" value="UniProtKB-SubCell"/>
</dbReference>
<feature type="transmembrane region" description="Helical" evidence="8">
    <location>
        <begin position="233"/>
        <end position="257"/>
    </location>
</feature>
<dbReference type="Proteomes" id="UP000326837">
    <property type="component" value="Chromosome"/>
</dbReference>
<evidence type="ECO:0000256" key="4">
    <source>
        <dbReference type="ARBA" id="ARBA00022553"/>
    </source>
</evidence>
<dbReference type="InterPro" id="IPR036890">
    <property type="entry name" value="HATPase_C_sf"/>
</dbReference>
<name>A0A5K7X3Z6_9BACT</name>
<protein>
    <recommendedName>
        <fullName evidence="3">histidine kinase</fullName>
        <ecNumber evidence="3">2.7.13.3</ecNumber>
    </recommendedName>
</protein>
<evidence type="ECO:0000256" key="6">
    <source>
        <dbReference type="ARBA" id="ARBA00022777"/>
    </source>
</evidence>
<dbReference type="EC" id="2.7.13.3" evidence="3"/>
<comment type="catalytic activity">
    <reaction evidence="1">
        <text>ATP + protein L-histidine = ADP + protein N-phospho-L-histidine.</text>
        <dbReference type="EC" id="2.7.13.3"/>
    </reaction>
</comment>
<keyword evidence="7" id="KW-0902">Two-component regulatory system</keyword>
<dbReference type="FunFam" id="1.10.287.130:FF:000001">
    <property type="entry name" value="Two-component sensor histidine kinase"/>
    <property type="match status" value="1"/>
</dbReference>
<dbReference type="SUPFAM" id="SSF55874">
    <property type="entry name" value="ATPase domain of HSP90 chaperone/DNA topoisomerase II/histidine kinase"/>
    <property type="match status" value="1"/>
</dbReference>
<evidence type="ECO:0000256" key="7">
    <source>
        <dbReference type="ARBA" id="ARBA00023012"/>
    </source>
</evidence>
<feature type="transmembrane region" description="Helical" evidence="8">
    <location>
        <begin position="21"/>
        <end position="38"/>
    </location>
</feature>
<dbReference type="Gene3D" id="6.10.340.10">
    <property type="match status" value="1"/>
</dbReference>
<dbReference type="CDD" id="cd00082">
    <property type="entry name" value="HisKA"/>
    <property type="match status" value="1"/>
</dbReference>
<evidence type="ECO:0000313" key="12">
    <source>
        <dbReference type="Proteomes" id="UP000326837"/>
    </source>
</evidence>
<dbReference type="InterPro" id="IPR003660">
    <property type="entry name" value="HAMP_dom"/>
</dbReference>
<evidence type="ECO:0000256" key="8">
    <source>
        <dbReference type="SAM" id="Phobius"/>
    </source>
</evidence>
<keyword evidence="5" id="KW-0808">Transferase</keyword>
<keyword evidence="8" id="KW-0812">Transmembrane</keyword>
<reference evidence="12" key="1">
    <citation type="submission" date="2019-10" db="EMBL/GenBank/DDBJ databases">
        <title>Lacipirellula parvula gen. nov., sp. nov., representing a lineage of planctomycetes widespread in freshwater anoxic habitats, and description of the family Lacipirellulaceae.</title>
        <authorList>
            <person name="Dedysh S.N."/>
            <person name="Kulichevskaya I.S."/>
            <person name="Beletsky A.V."/>
            <person name="Rakitin A.L."/>
            <person name="Mardanov A.V."/>
            <person name="Ivanova A.A."/>
            <person name="Saltykova V.X."/>
            <person name="Rijpstra W.I.C."/>
            <person name="Sinninghe Damste J.S."/>
            <person name="Ravin N.V."/>
        </authorList>
    </citation>
    <scope>NUCLEOTIDE SEQUENCE [LARGE SCALE GENOMIC DNA]</scope>
    <source>
        <strain evidence="12">PX69</strain>
    </source>
</reference>
<dbReference type="Gene3D" id="1.10.287.130">
    <property type="match status" value="1"/>
</dbReference>
<evidence type="ECO:0000256" key="2">
    <source>
        <dbReference type="ARBA" id="ARBA00004370"/>
    </source>
</evidence>
<dbReference type="RefSeq" id="WP_152097540.1">
    <property type="nucleotide sequence ID" value="NZ_AP021861.1"/>
</dbReference>
<dbReference type="SUPFAM" id="SSF158472">
    <property type="entry name" value="HAMP domain-like"/>
    <property type="match status" value="1"/>
</dbReference>
<dbReference type="SMART" id="SM00387">
    <property type="entry name" value="HATPase_c"/>
    <property type="match status" value="1"/>
</dbReference>
<keyword evidence="8" id="KW-1133">Transmembrane helix</keyword>
<dbReference type="Gene3D" id="3.30.565.10">
    <property type="entry name" value="Histidine kinase-like ATPase, C-terminal domain"/>
    <property type="match status" value="1"/>
</dbReference>
<feature type="domain" description="Histidine kinase" evidence="9">
    <location>
        <begin position="343"/>
        <end position="567"/>
    </location>
</feature>
<dbReference type="PRINTS" id="PR00344">
    <property type="entry name" value="BCTRLSENSOR"/>
</dbReference>
<dbReference type="AlphaFoldDB" id="A0A5K7X3Z6"/>
<dbReference type="InterPro" id="IPR005467">
    <property type="entry name" value="His_kinase_dom"/>
</dbReference>
<dbReference type="PROSITE" id="PS50109">
    <property type="entry name" value="HIS_KIN"/>
    <property type="match status" value="1"/>
</dbReference>
<dbReference type="Pfam" id="PF00672">
    <property type="entry name" value="HAMP"/>
    <property type="match status" value="1"/>
</dbReference>
<dbReference type="PANTHER" id="PTHR43711">
    <property type="entry name" value="TWO-COMPONENT HISTIDINE KINASE"/>
    <property type="match status" value="1"/>
</dbReference>
<keyword evidence="4" id="KW-0597">Phosphoprotein</keyword>
<keyword evidence="6 11" id="KW-0418">Kinase</keyword>
<dbReference type="Pfam" id="PF00512">
    <property type="entry name" value="HisKA"/>
    <property type="match status" value="1"/>
</dbReference>
<evidence type="ECO:0000256" key="1">
    <source>
        <dbReference type="ARBA" id="ARBA00000085"/>
    </source>
</evidence>
<evidence type="ECO:0000259" key="9">
    <source>
        <dbReference type="PROSITE" id="PS50109"/>
    </source>
</evidence>
<proteinExistence type="predicted"/>
<dbReference type="CDD" id="cd16922">
    <property type="entry name" value="HATPase_EvgS-ArcB-TorS-like"/>
    <property type="match status" value="1"/>
</dbReference>
<dbReference type="InterPro" id="IPR036097">
    <property type="entry name" value="HisK_dim/P_sf"/>
</dbReference>
<keyword evidence="8" id="KW-0472">Membrane</keyword>
<dbReference type="InterPro" id="IPR003594">
    <property type="entry name" value="HATPase_dom"/>
</dbReference>
<dbReference type="EMBL" id="AP021861">
    <property type="protein sequence ID" value="BBO31384.1"/>
    <property type="molecule type" value="Genomic_DNA"/>
</dbReference>
<feature type="domain" description="HAMP" evidence="10">
    <location>
        <begin position="255"/>
        <end position="307"/>
    </location>
</feature>
<dbReference type="SMART" id="SM00388">
    <property type="entry name" value="HisKA"/>
    <property type="match status" value="1"/>
</dbReference>
<dbReference type="SMART" id="SM00304">
    <property type="entry name" value="HAMP"/>
    <property type="match status" value="1"/>
</dbReference>
<comment type="subcellular location">
    <subcellularLocation>
        <location evidence="2">Membrane</location>
    </subcellularLocation>
</comment>
<dbReference type="InterPro" id="IPR050736">
    <property type="entry name" value="Sensor_HK_Regulatory"/>
</dbReference>
<dbReference type="PANTHER" id="PTHR43711:SF31">
    <property type="entry name" value="HISTIDINE KINASE"/>
    <property type="match status" value="1"/>
</dbReference>
<gene>
    <name evidence="11" type="ORF">PLANPX_0996</name>
</gene>
<dbReference type="SUPFAM" id="SSF47384">
    <property type="entry name" value="Homodimeric domain of signal transducing histidine kinase"/>
    <property type="match status" value="1"/>
</dbReference>
<evidence type="ECO:0000256" key="3">
    <source>
        <dbReference type="ARBA" id="ARBA00012438"/>
    </source>
</evidence>
<dbReference type="CDD" id="cd06225">
    <property type="entry name" value="HAMP"/>
    <property type="match status" value="1"/>
</dbReference>
<dbReference type="Pfam" id="PF02518">
    <property type="entry name" value="HATPase_c"/>
    <property type="match status" value="1"/>
</dbReference>
<dbReference type="KEGG" id="lpav:PLANPX_0996"/>
<evidence type="ECO:0000256" key="5">
    <source>
        <dbReference type="ARBA" id="ARBA00022679"/>
    </source>
</evidence>
<dbReference type="InterPro" id="IPR004358">
    <property type="entry name" value="Sig_transdc_His_kin-like_C"/>
</dbReference>
<accession>A0A5K7X3Z6</accession>
<dbReference type="InterPro" id="IPR003661">
    <property type="entry name" value="HisK_dim/P_dom"/>
</dbReference>
<keyword evidence="12" id="KW-1185">Reference proteome</keyword>
<evidence type="ECO:0000259" key="10">
    <source>
        <dbReference type="PROSITE" id="PS50885"/>
    </source>
</evidence>